<gene>
    <name evidence="1" type="ORF">AB6T85_22440</name>
</gene>
<dbReference type="EMBL" id="JBGFFX010000019">
    <property type="protein sequence ID" value="MEY8773166.1"/>
    <property type="molecule type" value="Genomic_DNA"/>
</dbReference>
<comment type="caution">
    <text evidence="1">The sequence shown here is derived from an EMBL/GenBank/DDBJ whole genome shotgun (WGS) entry which is preliminary data.</text>
</comment>
<evidence type="ECO:0000313" key="2">
    <source>
        <dbReference type="Proteomes" id="UP001565243"/>
    </source>
</evidence>
<reference evidence="1 2" key="1">
    <citation type="submission" date="2024-07" db="EMBL/GenBank/DDBJ databases">
        <authorList>
            <person name="Hebao G."/>
        </authorList>
    </citation>
    <scope>NUCLEOTIDE SEQUENCE [LARGE SCALE GENOMIC DNA]</scope>
    <source>
        <strain evidence="1 2">ACCC 02193</strain>
    </source>
</reference>
<proteinExistence type="predicted"/>
<sequence>MAIRKYVTENEYRAYLRQFSRVRNAESLHRDDTDFHTWGEVDGKEVLIGWADYYWKFWYIFLH</sequence>
<dbReference type="RefSeq" id="WP_369896783.1">
    <property type="nucleotide sequence ID" value="NZ_JBGFFX010000019.1"/>
</dbReference>
<organism evidence="1 2">
    <name type="scientific">Erwinia aeris</name>
    <dbReference type="NCBI Taxonomy" id="3239803"/>
    <lineage>
        <taxon>Bacteria</taxon>
        <taxon>Pseudomonadati</taxon>
        <taxon>Pseudomonadota</taxon>
        <taxon>Gammaproteobacteria</taxon>
        <taxon>Enterobacterales</taxon>
        <taxon>Erwiniaceae</taxon>
        <taxon>Erwinia</taxon>
    </lineage>
</organism>
<evidence type="ECO:0000313" key="1">
    <source>
        <dbReference type="EMBL" id="MEY8773166.1"/>
    </source>
</evidence>
<accession>A0ABV4EE22</accession>
<keyword evidence="2" id="KW-1185">Reference proteome</keyword>
<protein>
    <submittedName>
        <fullName evidence="1">Uncharacterized protein</fullName>
    </submittedName>
</protein>
<name>A0ABV4EE22_9GAMM</name>
<dbReference type="Proteomes" id="UP001565243">
    <property type="component" value="Unassembled WGS sequence"/>
</dbReference>